<dbReference type="EMBL" id="NVMX01000311">
    <property type="protein sequence ID" value="PDZ93941.1"/>
    <property type="molecule type" value="Genomic_DNA"/>
</dbReference>
<accession>A0A9X6SRU1</accession>
<feature type="non-terminal residue" evidence="1">
    <location>
        <position position="1"/>
    </location>
</feature>
<comment type="caution">
    <text evidence="1">The sequence shown here is derived from an EMBL/GenBank/DDBJ whole genome shotgun (WGS) entry which is preliminary data.</text>
</comment>
<proteinExistence type="predicted"/>
<name>A0A9X6SRU1_BACCE</name>
<organism evidence="1 2">
    <name type="scientific">Bacillus cereus</name>
    <dbReference type="NCBI Taxonomy" id="1396"/>
    <lineage>
        <taxon>Bacteria</taxon>
        <taxon>Bacillati</taxon>
        <taxon>Bacillota</taxon>
        <taxon>Bacilli</taxon>
        <taxon>Bacillales</taxon>
        <taxon>Bacillaceae</taxon>
        <taxon>Bacillus</taxon>
        <taxon>Bacillus cereus group</taxon>
    </lineage>
</organism>
<gene>
    <name evidence="1" type="ORF">CON36_36510</name>
</gene>
<sequence length="92" mass="10162">TQTVAFAATDKAVSKEQMQQKMKTQNNSFNPTVLASIPSDTSELQKMLEDAITNKDTQITPELIKKLQDKGFDYLSIVKALTGGLIKQIPYA</sequence>
<dbReference type="Proteomes" id="UP000219922">
    <property type="component" value="Unassembled WGS sequence"/>
</dbReference>
<dbReference type="AlphaFoldDB" id="A0A9X6SRU1"/>
<feature type="non-terminal residue" evidence="1">
    <location>
        <position position="92"/>
    </location>
</feature>
<protein>
    <submittedName>
        <fullName evidence="1">Uncharacterized protein</fullName>
    </submittedName>
</protein>
<reference evidence="1 2" key="1">
    <citation type="submission" date="2017-09" db="EMBL/GenBank/DDBJ databases">
        <title>Large-scale bioinformatics analysis of Bacillus genomes uncovers conserved roles of natural products in bacterial physiology.</title>
        <authorList>
            <consortium name="Agbiome Team Llc"/>
            <person name="Bleich R.M."/>
            <person name="Grubbs K.J."/>
            <person name="Santa Maria K.C."/>
            <person name="Allen S.E."/>
            <person name="Farag S."/>
            <person name="Shank E.A."/>
            <person name="Bowers A."/>
        </authorList>
    </citation>
    <scope>NUCLEOTIDE SEQUENCE [LARGE SCALE GENOMIC DNA]</scope>
    <source>
        <strain evidence="1 2">AFS092789</strain>
    </source>
</reference>
<evidence type="ECO:0000313" key="1">
    <source>
        <dbReference type="EMBL" id="PDZ93941.1"/>
    </source>
</evidence>
<evidence type="ECO:0000313" key="2">
    <source>
        <dbReference type="Proteomes" id="UP000219922"/>
    </source>
</evidence>